<dbReference type="GeneID" id="27705118"/>
<evidence type="ECO:0000313" key="8">
    <source>
        <dbReference type="Proteomes" id="UP000053789"/>
    </source>
</evidence>
<dbReference type="GO" id="GO:0016020">
    <property type="term" value="C:membrane"/>
    <property type="evidence" value="ECO:0007669"/>
    <property type="project" value="UniProtKB-SubCell"/>
</dbReference>
<feature type="transmembrane region" description="Helical" evidence="6">
    <location>
        <begin position="74"/>
        <end position="96"/>
    </location>
</feature>
<comment type="subcellular location">
    <subcellularLocation>
        <location evidence="1">Membrane</location>
        <topology evidence="1">Multi-pass membrane protein</topology>
    </subcellularLocation>
</comment>
<sequence length="211" mass="23345">MAHENGIPPKTDATHLEVSDRGQQGIHKDVFQQSHDQKAHRRLRHKIDLHMIPLGKILNVETGDSLLEKLKMSAYQYSNSIVITLFVIMYSALDVPSNWVLKRSARPSYWLGFLCFDWGALTLGFLFLNSFGGAAALRIFISAFEAGFYPGIVYIITFWYRQQQRSLRIALVSASSSLAEAFGGCIAHGVGSLNQRGGSRVGVGSLSLRAS</sequence>
<keyword evidence="3 6" id="KW-0812">Transmembrane</keyword>
<reference evidence="7" key="1">
    <citation type="submission" date="2015-01" db="EMBL/GenBank/DDBJ databases">
        <title>The Genome Sequence of Cladophialophora bantiana CBS 173.52.</title>
        <authorList>
            <consortium name="The Broad Institute Genomics Platform"/>
            <person name="Cuomo C."/>
            <person name="de Hoog S."/>
            <person name="Gorbushina A."/>
            <person name="Stielow B."/>
            <person name="Teixiera M."/>
            <person name="Abouelleil A."/>
            <person name="Chapman S.B."/>
            <person name="Priest M."/>
            <person name="Young S.K."/>
            <person name="Wortman J."/>
            <person name="Nusbaum C."/>
            <person name="Birren B."/>
        </authorList>
    </citation>
    <scope>NUCLEOTIDE SEQUENCE [LARGE SCALE GENOMIC DNA]</scope>
    <source>
        <strain evidence="7">CBS 173.52</strain>
    </source>
</reference>
<evidence type="ECO:0000256" key="3">
    <source>
        <dbReference type="ARBA" id="ARBA00022692"/>
    </source>
</evidence>
<evidence type="ECO:0008006" key="9">
    <source>
        <dbReference type="Google" id="ProtNLM"/>
    </source>
</evidence>
<dbReference type="OrthoDB" id="3639251at2759"/>
<organism evidence="7 8">
    <name type="scientific">Cladophialophora bantiana (strain ATCC 10958 / CBS 173.52 / CDC B-1940 / NIH 8579)</name>
    <name type="common">Xylohypha bantiana</name>
    <dbReference type="NCBI Taxonomy" id="1442370"/>
    <lineage>
        <taxon>Eukaryota</taxon>
        <taxon>Fungi</taxon>
        <taxon>Dikarya</taxon>
        <taxon>Ascomycota</taxon>
        <taxon>Pezizomycotina</taxon>
        <taxon>Eurotiomycetes</taxon>
        <taxon>Chaetothyriomycetidae</taxon>
        <taxon>Chaetothyriales</taxon>
        <taxon>Herpotrichiellaceae</taxon>
        <taxon>Cladophialophora</taxon>
    </lineage>
</organism>
<dbReference type="GO" id="GO:0022857">
    <property type="term" value="F:transmembrane transporter activity"/>
    <property type="evidence" value="ECO:0007669"/>
    <property type="project" value="InterPro"/>
</dbReference>
<evidence type="ECO:0000313" key="7">
    <source>
        <dbReference type="EMBL" id="KIW87287.1"/>
    </source>
</evidence>
<feature type="transmembrane region" description="Helical" evidence="6">
    <location>
        <begin position="108"/>
        <end position="127"/>
    </location>
</feature>
<dbReference type="AlphaFoldDB" id="A0A0D2FKR6"/>
<gene>
    <name evidence="7" type="ORF">Z519_12190</name>
</gene>
<dbReference type="Gene3D" id="1.20.1250.20">
    <property type="entry name" value="MFS general substrate transporter like domains"/>
    <property type="match status" value="1"/>
</dbReference>
<dbReference type="Proteomes" id="UP000053789">
    <property type="component" value="Unassembled WGS sequence"/>
</dbReference>
<evidence type="ECO:0000256" key="2">
    <source>
        <dbReference type="ARBA" id="ARBA00022448"/>
    </source>
</evidence>
<keyword evidence="4 6" id="KW-1133">Transmembrane helix</keyword>
<dbReference type="VEuPathDB" id="FungiDB:Z519_12190"/>
<name>A0A0D2FKR6_CLAB1</name>
<dbReference type="RefSeq" id="XP_016613956.1">
    <property type="nucleotide sequence ID" value="XM_016769897.1"/>
</dbReference>
<protein>
    <recommendedName>
        <fullName evidence="9">Major facilitator superfamily (MFS) profile domain-containing protein</fullName>
    </recommendedName>
</protein>
<evidence type="ECO:0000256" key="1">
    <source>
        <dbReference type="ARBA" id="ARBA00004141"/>
    </source>
</evidence>
<accession>A0A0D2FKR6</accession>
<dbReference type="HOGENOM" id="CLU_001265_0_2_1"/>
<dbReference type="InterPro" id="IPR011701">
    <property type="entry name" value="MFS"/>
</dbReference>
<dbReference type="Pfam" id="PF07690">
    <property type="entry name" value="MFS_1"/>
    <property type="match status" value="1"/>
</dbReference>
<feature type="transmembrane region" description="Helical" evidence="6">
    <location>
        <begin position="139"/>
        <end position="160"/>
    </location>
</feature>
<keyword evidence="8" id="KW-1185">Reference proteome</keyword>
<dbReference type="EMBL" id="KN847005">
    <property type="protein sequence ID" value="KIW87287.1"/>
    <property type="molecule type" value="Genomic_DNA"/>
</dbReference>
<proteinExistence type="predicted"/>
<keyword evidence="5 6" id="KW-0472">Membrane</keyword>
<dbReference type="PANTHER" id="PTHR43791:SF49">
    <property type="entry name" value="TRANSPORTER, PUTATIVE (AFU_ORTHOLOGUE AFUA_4G04250)-RELATED"/>
    <property type="match status" value="1"/>
</dbReference>
<dbReference type="InterPro" id="IPR036259">
    <property type="entry name" value="MFS_trans_sf"/>
</dbReference>
<dbReference type="SUPFAM" id="SSF103473">
    <property type="entry name" value="MFS general substrate transporter"/>
    <property type="match status" value="1"/>
</dbReference>
<evidence type="ECO:0000256" key="4">
    <source>
        <dbReference type="ARBA" id="ARBA00022989"/>
    </source>
</evidence>
<dbReference type="PANTHER" id="PTHR43791">
    <property type="entry name" value="PERMEASE-RELATED"/>
    <property type="match status" value="1"/>
</dbReference>
<evidence type="ECO:0000256" key="5">
    <source>
        <dbReference type="ARBA" id="ARBA00023136"/>
    </source>
</evidence>
<evidence type="ECO:0000256" key="6">
    <source>
        <dbReference type="SAM" id="Phobius"/>
    </source>
</evidence>
<keyword evidence="2" id="KW-0813">Transport</keyword>